<evidence type="ECO:0000256" key="6">
    <source>
        <dbReference type="SAM" id="Phobius"/>
    </source>
</evidence>
<feature type="transmembrane region" description="Helical" evidence="6">
    <location>
        <begin position="146"/>
        <end position="168"/>
    </location>
</feature>
<gene>
    <name evidence="7" type="ORF">M0651_14335</name>
</gene>
<comment type="subcellular location">
    <subcellularLocation>
        <location evidence="1">Cell membrane</location>
        <topology evidence="1">Multi-pass membrane protein</topology>
    </subcellularLocation>
</comment>
<accession>A0A9X1Y2A6</accession>
<proteinExistence type="predicted"/>
<evidence type="ECO:0000313" key="8">
    <source>
        <dbReference type="Proteomes" id="UP001139534"/>
    </source>
</evidence>
<keyword evidence="5 6" id="KW-0472">Membrane</keyword>
<name>A0A9X1Y2A6_9BACL</name>
<evidence type="ECO:0000256" key="2">
    <source>
        <dbReference type="ARBA" id="ARBA00022475"/>
    </source>
</evidence>
<dbReference type="PANTHER" id="PTHR30249">
    <property type="entry name" value="PUTATIVE SEROTONIN TRANSPORTER"/>
    <property type="match status" value="1"/>
</dbReference>
<sequence length="229" mass="23876">MREIFHEAGIVLGVVLLYLLMSGLYRKLKWAVLVPVLTCSTLVIGLLLTTGNSYGDFMRGGRWLQYGLGPAVVALAYPMYKELNALLKEWRAVLAGTIVGIAAGMISGIGFALWAGYPRELILSILPKSITTPVAMEISSSLGGNASITSALVMIAGLTGVILGPIVFKCFGITNDNGRGIGFGAASHALGTGKAAEFGPTVVSTSTVALTFSAVFGSVLAPLVAWLLL</sequence>
<evidence type="ECO:0000256" key="5">
    <source>
        <dbReference type="ARBA" id="ARBA00023136"/>
    </source>
</evidence>
<feature type="transmembrane region" description="Helical" evidence="6">
    <location>
        <begin position="208"/>
        <end position="228"/>
    </location>
</feature>
<dbReference type="AlphaFoldDB" id="A0A9X1Y2A6"/>
<feature type="transmembrane region" description="Helical" evidence="6">
    <location>
        <begin position="6"/>
        <end position="25"/>
    </location>
</feature>
<evidence type="ECO:0000256" key="1">
    <source>
        <dbReference type="ARBA" id="ARBA00004651"/>
    </source>
</evidence>
<dbReference type="RefSeq" id="WP_240267781.1">
    <property type="nucleotide sequence ID" value="NZ_JALPRK010000012.1"/>
</dbReference>
<dbReference type="EMBL" id="JALPRK010000012">
    <property type="protein sequence ID" value="MCK8488351.1"/>
    <property type="molecule type" value="Genomic_DNA"/>
</dbReference>
<dbReference type="Pfam" id="PF04172">
    <property type="entry name" value="LrgB"/>
    <property type="match status" value="1"/>
</dbReference>
<organism evidence="7 8">
    <name type="scientific">Paenibacillus mellifer</name>
    <dbReference type="NCBI Taxonomy" id="2937794"/>
    <lineage>
        <taxon>Bacteria</taxon>
        <taxon>Bacillati</taxon>
        <taxon>Bacillota</taxon>
        <taxon>Bacilli</taxon>
        <taxon>Bacillales</taxon>
        <taxon>Paenibacillaceae</taxon>
        <taxon>Paenibacillus</taxon>
    </lineage>
</organism>
<feature type="transmembrane region" description="Helical" evidence="6">
    <location>
        <begin position="92"/>
        <end position="117"/>
    </location>
</feature>
<reference evidence="7" key="1">
    <citation type="submission" date="2022-04" db="EMBL/GenBank/DDBJ databases">
        <authorList>
            <person name="Seo M.-J."/>
        </authorList>
    </citation>
    <scope>NUCLEOTIDE SEQUENCE</scope>
    <source>
        <strain evidence="7">MBLB2552</strain>
    </source>
</reference>
<evidence type="ECO:0000256" key="4">
    <source>
        <dbReference type="ARBA" id="ARBA00022989"/>
    </source>
</evidence>
<keyword evidence="3 6" id="KW-0812">Transmembrane</keyword>
<protein>
    <submittedName>
        <fullName evidence="7">LrgB family protein</fullName>
    </submittedName>
</protein>
<evidence type="ECO:0000313" key="7">
    <source>
        <dbReference type="EMBL" id="MCK8488351.1"/>
    </source>
</evidence>
<keyword evidence="2" id="KW-1003">Cell membrane</keyword>
<evidence type="ECO:0000256" key="3">
    <source>
        <dbReference type="ARBA" id="ARBA00022692"/>
    </source>
</evidence>
<feature type="transmembrane region" description="Helical" evidence="6">
    <location>
        <begin position="63"/>
        <end position="80"/>
    </location>
</feature>
<keyword evidence="4 6" id="KW-1133">Transmembrane helix</keyword>
<dbReference type="GO" id="GO:0005886">
    <property type="term" value="C:plasma membrane"/>
    <property type="evidence" value="ECO:0007669"/>
    <property type="project" value="UniProtKB-SubCell"/>
</dbReference>
<dbReference type="InterPro" id="IPR007300">
    <property type="entry name" value="CidB/LrgB"/>
</dbReference>
<feature type="transmembrane region" description="Helical" evidence="6">
    <location>
        <begin position="32"/>
        <end position="51"/>
    </location>
</feature>
<comment type="caution">
    <text evidence="7">The sequence shown here is derived from an EMBL/GenBank/DDBJ whole genome shotgun (WGS) entry which is preliminary data.</text>
</comment>
<keyword evidence="8" id="KW-1185">Reference proteome</keyword>
<dbReference type="PANTHER" id="PTHR30249:SF17">
    <property type="entry name" value="HOLIN-LIKE PROTEIN CIDB"/>
    <property type="match status" value="1"/>
</dbReference>
<dbReference type="Proteomes" id="UP001139534">
    <property type="component" value="Unassembled WGS sequence"/>
</dbReference>